<evidence type="ECO:0000313" key="1">
    <source>
        <dbReference type="EMBL" id="KIL78627.1"/>
    </source>
</evidence>
<sequence>MKLVQAENEFAILWEAMKFNYTSIGSTSKKNRLAAGRFG</sequence>
<name>A0ABR5AV42_BACBA</name>
<dbReference type="Proteomes" id="UP000031982">
    <property type="component" value="Unassembled WGS sequence"/>
</dbReference>
<comment type="caution">
    <text evidence="1">The sequence shown here is derived from an EMBL/GenBank/DDBJ whole genome shotgun (WGS) entry which is preliminary data.</text>
</comment>
<reference evidence="1 2" key="1">
    <citation type="submission" date="2015-01" db="EMBL/GenBank/DDBJ databases">
        <title>Genome Assembly of Bacillus badius MTCC 1458.</title>
        <authorList>
            <person name="Verma A."/>
            <person name="Khatri I."/>
            <person name="Mual P."/>
            <person name="Subramanian S."/>
            <person name="Krishnamurthi S."/>
        </authorList>
    </citation>
    <scope>NUCLEOTIDE SEQUENCE [LARGE SCALE GENOMIC DNA]</scope>
    <source>
        <strain evidence="1 2">MTCC 1458</strain>
    </source>
</reference>
<organism evidence="1 2">
    <name type="scientific">Bacillus badius</name>
    <dbReference type="NCBI Taxonomy" id="1455"/>
    <lineage>
        <taxon>Bacteria</taxon>
        <taxon>Bacillati</taxon>
        <taxon>Bacillota</taxon>
        <taxon>Bacilli</taxon>
        <taxon>Bacillales</taxon>
        <taxon>Bacillaceae</taxon>
        <taxon>Pseudobacillus</taxon>
    </lineage>
</organism>
<protein>
    <submittedName>
        <fullName evidence="1">Uncharacterized protein</fullName>
    </submittedName>
</protein>
<evidence type="ECO:0000313" key="2">
    <source>
        <dbReference type="Proteomes" id="UP000031982"/>
    </source>
</evidence>
<keyword evidence="2" id="KW-1185">Reference proteome</keyword>
<proteinExistence type="predicted"/>
<dbReference type="EMBL" id="JXLP01000009">
    <property type="protein sequence ID" value="KIL78627.1"/>
    <property type="molecule type" value="Genomic_DNA"/>
</dbReference>
<accession>A0ABR5AV42</accession>
<gene>
    <name evidence="1" type="ORF">SD77_4307</name>
</gene>